<dbReference type="Proteomes" id="UP000529637">
    <property type="component" value="Unassembled WGS sequence"/>
</dbReference>
<organism evidence="2 3">
    <name type="scientific">Piscinibacter koreensis</name>
    <dbReference type="NCBI Taxonomy" id="2742824"/>
    <lineage>
        <taxon>Bacteria</taxon>
        <taxon>Pseudomonadati</taxon>
        <taxon>Pseudomonadota</taxon>
        <taxon>Betaproteobacteria</taxon>
        <taxon>Burkholderiales</taxon>
        <taxon>Sphaerotilaceae</taxon>
        <taxon>Piscinibacter</taxon>
    </lineage>
</organism>
<keyword evidence="1" id="KW-0812">Transmembrane</keyword>
<evidence type="ECO:0000256" key="1">
    <source>
        <dbReference type="SAM" id="Phobius"/>
    </source>
</evidence>
<feature type="transmembrane region" description="Helical" evidence="1">
    <location>
        <begin position="95"/>
        <end position="116"/>
    </location>
</feature>
<sequence length="125" mass="13077">MRAGLPASDLLAWPALLLAPLLALGYQSIVYAMVWPACEAQSSTALHVVSALTLAASVAMTLLAWRAWAGSARSADAVRPVTDSDAGKVASRPRFVALMATLVGAFASLAIAAMWFPVWVLSPCH</sequence>
<comment type="caution">
    <text evidence="2">The sequence shown here is derived from an EMBL/GenBank/DDBJ whole genome shotgun (WGS) entry which is preliminary data.</text>
</comment>
<keyword evidence="1" id="KW-1133">Transmembrane helix</keyword>
<accession>A0A7Y6NP39</accession>
<gene>
    <name evidence="2" type="ORF">HQN59_13415</name>
</gene>
<dbReference type="EMBL" id="JABWMJ010000006">
    <property type="protein sequence ID" value="NUZ06762.1"/>
    <property type="molecule type" value="Genomic_DNA"/>
</dbReference>
<feature type="transmembrane region" description="Helical" evidence="1">
    <location>
        <begin position="48"/>
        <end position="69"/>
    </location>
</feature>
<name>A0A7Y6NP39_9BURK</name>
<reference evidence="2 3" key="1">
    <citation type="submission" date="2020-06" db="EMBL/GenBank/DDBJ databases">
        <title>Schlegella sp. ID0723 isolated from air conditioner.</title>
        <authorList>
            <person name="Kim D.Y."/>
            <person name="Kim D.-U."/>
        </authorList>
    </citation>
    <scope>NUCLEOTIDE SEQUENCE [LARGE SCALE GENOMIC DNA]</scope>
    <source>
        <strain evidence="2 3">ID0723</strain>
    </source>
</reference>
<dbReference type="RefSeq" id="WP_176069624.1">
    <property type="nucleotide sequence ID" value="NZ_JABWMJ010000006.1"/>
</dbReference>
<evidence type="ECO:0000313" key="3">
    <source>
        <dbReference type="Proteomes" id="UP000529637"/>
    </source>
</evidence>
<protein>
    <submittedName>
        <fullName evidence="2">Uncharacterized protein</fullName>
    </submittedName>
</protein>
<keyword evidence="3" id="KW-1185">Reference proteome</keyword>
<proteinExistence type="predicted"/>
<evidence type="ECO:0000313" key="2">
    <source>
        <dbReference type="EMBL" id="NUZ06762.1"/>
    </source>
</evidence>
<dbReference type="AlphaFoldDB" id="A0A7Y6NP39"/>
<keyword evidence="1" id="KW-0472">Membrane</keyword>